<dbReference type="InterPro" id="IPR051448">
    <property type="entry name" value="CdaR-like_regulators"/>
</dbReference>
<dbReference type="Pfam" id="PF13556">
    <property type="entry name" value="HTH_30"/>
    <property type="match status" value="1"/>
</dbReference>
<dbReference type="RefSeq" id="WP_188694104.1">
    <property type="nucleotide sequence ID" value="NZ_BMIR01000010.1"/>
</dbReference>
<dbReference type="PANTHER" id="PTHR33744:SF15">
    <property type="entry name" value="CARBOHYDRATE DIACID REGULATOR"/>
    <property type="match status" value="1"/>
</dbReference>
<proteinExistence type="predicted"/>
<name>A0A8J2YI22_9BACL</name>
<evidence type="ECO:0000313" key="3">
    <source>
        <dbReference type="Proteomes" id="UP000628775"/>
    </source>
</evidence>
<reference evidence="2" key="2">
    <citation type="submission" date="2020-09" db="EMBL/GenBank/DDBJ databases">
        <authorList>
            <person name="Sun Q."/>
            <person name="Zhou Y."/>
        </authorList>
    </citation>
    <scope>NUCLEOTIDE SEQUENCE</scope>
    <source>
        <strain evidence="2">CGMCC 1.15371</strain>
    </source>
</reference>
<sequence length="298" mass="34336">MLEALKAIYGQAFTYYNDQEHLESYYWFQDQAHIQFGIKKSAVTEKELQLLKLYYETVDQFTTPKSPAQKAWANLLFNGTEASNPKDSPGLSFPAYPIYIHFKSLPNDLAAFEEAMSALVSETPVLLWRENEAILILSEPSKRVVAEEIVDLMATEFFVDVAVMIGAIFYTAQLSKSSYEWHHQLFERFLRIYPRKRVTSLDHLIPIFLLENLSPEAADFMFKKIQNALSEGGTELKETLLTFFEHNMNVSTASKALYIHRNSLQYRLDKFHEKTDLDPKTFIDAAIIYIGILKYSLG</sequence>
<dbReference type="InterPro" id="IPR009057">
    <property type="entry name" value="Homeodomain-like_sf"/>
</dbReference>
<dbReference type="PANTHER" id="PTHR33744">
    <property type="entry name" value="CARBOHYDRATE DIACID REGULATOR"/>
    <property type="match status" value="1"/>
</dbReference>
<dbReference type="EMBL" id="BMIR01000010">
    <property type="protein sequence ID" value="GGE44288.1"/>
    <property type="molecule type" value="Genomic_DNA"/>
</dbReference>
<accession>A0A8J2YI22</accession>
<reference evidence="2" key="1">
    <citation type="journal article" date="2014" name="Int. J. Syst. Evol. Microbiol.">
        <title>Complete genome sequence of Corynebacterium casei LMG S-19264T (=DSM 44701T), isolated from a smear-ripened cheese.</title>
        <authorList>
            <consortium name="US DOE Joint Genome Institute (JGI-PGF)"/>
            <person name="Walter F."/>
            <person name="Albersmeier A."/>
            <person name="Kalinowski J."/>
            <person name="Ruckert C."/>
        </authorList>
    </citation>
    <scope>NUCLEOTIDE SEQUENCE</scope>
    <source>
        <strain evidence="2">CGMCC 1.15371</strain>
    </source>
</reference>
<keyword evidence="3" id="KW-1185">Reference proteome</keyword>
<dbReference type="InterPro" id="IPR025736">
    <property type="entry name" value="PucR_C-HTH_dom"/>
</dbReference>
<organism evidence="2 3">
    <name type="scientific">Pullulanibacillus camelliae</name>
    <dbReference type="NCBI Taxonomy" id="1707096"/>
    <lineage>
        <taxon>Bacteria</taxon>
        <taxon>Bacillati</taxon>
        <taxon>Bacillota</taxon>
        <taxon>Bacilli</taxon>
        <taxon>Bacillales</taxon>
        <taxon>Sporolactobacillaceae</taxon>
        <taxon>Pullulanibacillus</taxon>
    </lineage>
</organism>
<dbReference type="AlphaFoldDB" id="A0A8J2YI22"/>
<dbReference type="Proteomes" id="UP000628775">
    <property type="component" value="Unassembled WGS sequence"/>
</dbReference>
<dbReference type="Gene3D" id="1.10.10.2840">
    <property type="entry name" value="PucR C-terminal helix-turn-helix domain"/>
    <property type="match status" value="1"/>
</dbReference>
<comment type="caution">
    <text evidence="2">The sequence shown here is derived from an EMBL/GenBank/DDBJ whole genome shotgun (WGS) entry which is preliminary data.</text>
</comment>
<dbReference type="InterPro" id="IPR042070">
    <property type="entry name" value="PucR_C-HTH_sf"/>
</dbReference>
<evidence type="ECO:0000259" key="1">
    <source>
        <dbReference type="Pfam" id="PF13556"/>
    </source>
</evidence>
<protein>
    <recommendedName>
        <fullName evidence="1">PucR C-terminal helix-turn-helix domain-containing protein</fullName>
    </recommendedName>
</protein>
<dbReference type="SUPFAM" id="SSF46689">
    <property type="entry name" value="Homeodomain-like"/>
    <property type="match status" value="1"/>
</dbReference>
<gene>
    <name evidence="2" type="primary">yxkF</name>
    <name evidence="2" type="ORF">GCM10011391_23860</name>
</gene>
<evidence type="ECO:0000313" key="2">
    <source>
        <dbReference type="EMBL" id="GGE44288.1"/>
    </source>
</evidence>
<feature type="domain" description="PucR C-terminal helix-turn-helix" evidence="1">
    <location>
        <begin position="236"/>
        <end position="290"/>
    </location>
</feature>